<comment type="caution">
    <text evidence="2">The sequence shown here is derived from an EMBL/GenBank/DDBJ whole genome shotgun (WGS) entry which is preliminary data.</text>
</comment>
<evidence type="ECO:0000256" key="1">
    <source>
        <dbReference type="SAM" id="SignalP"/>
    </source>
</evidence>
<keyword evidence="1" id="KW-0732">Signal</keyword>
<keyword evidence="3" id="KW-1185">Reference proteome</keyword>
<accession>A0A941F4M1</accession>
<feature type="chain" id="PRO_5037358736" evidence="1">
    <location>
        <begin position="24"/>
        <end position="321"/>
    </location>
</feature>
<protein>
    <submittedName>
        <fullName evidence="2">Uncharacterized protein</fullName>
    </submittedName>
</protein>
<dbReference type="Proteomes" id="UP000679220">
    <property type="component" value="Unassembled WGS sequence"/>
</dbReference>
<sequence>MKYTRYITILMAVILLLSGISSCDEETFSKDDFSWKQEAMTFVTPGENKNFVFLNNAKVFLNDEVKFVASVLPASEADADMVIKLEVYAYFYEKDGDETLLHGGENGKLFKTFTDMPDFSELEVTATIDELYSLFESDLVDTNRPDKLVATDLIQFKWVITDASGKVTDTRIDCSGTHCHYMFGVEAGDDCPNDLSGVLNYEIIDKGAGATGAVGQTGTVTITRVSYFGEYTIDDCQFGTSWNGNKFPAGLFDQNCANQIILEESYSTMWEITNINGPTCDITWTYTYTAGYDEWATARVTRADGKDWPEDIRGEGPYPGN</sequence>
<feature type="signal peptide" evidence="1">
    <location>
        <begin position="1"/>
        <end position="23"/>
    </location>
</feature>
<organism evidence="2 3">
    <name type="scientific">Carboxylicivirga sediminis</name>
    <dbReference type="NCBI Taxonomy" id="2006564"/>
    <lineage>
        <taxon>Bacteria</taxon>
        <taxon>Pseudomonadati</taxon>
        <taxon>Bacteroidota</taxon>
        <taxon>Bacteroidia</taxon>
        <taxon>Marinilabiliales</taxon>
        <taxon>Marinilabiliaceae</taxon>
        <taxon>Carboxylicivirga</taxon>
    </lineage>
</organism>
<proteinExistence type="predicted"/>
<dbReference type="RefSeq" id="WP_212191718.1">
    <property type="nucleotide sequence ID" value="NZ_JAGTAR010000021.1"/>
</dbReference>
<reference evidence="2" key="1">
    <citation type="journal article" date="2018" name="Int. J. Syst. Evol. Microbiol.">
        <title>Carboxylicivirga sediminis sp. nov., isolated from coastal sediment.</title>
        <authorList>
            <person name="Wang F.Q."/>
            <person name="Ren L.H."/>
            <person name="Zou R.J."/>
            <person name="Sun Y.Z."/>
            <person name="Liu X.J."/>
            <person name="Jiang F."/>
            <person name="Liu L.J."/>
        </authorList>
    </citation>
    <scope>NUCLEOTIDE SEQUENCE</scope>
    <source>
        <strain evidence="2">JR1</strain>
    </source>
</reference>
<evidence type="ECO:0000313" key="3">
    <source>
        <dbReference type="Proteomes" id="UP000679220"/>
    </source>
</evidence>
<gene>
    <name evidence="2" type="ORF">KDU71_14035</name>
</gene>
<reference evidence="2" key="2">
    <citation type="submission" date="2021-04" db="EMBL/GenBank/DDBJ databases">
        <authorList>
            <person name="Zhang T."/>
            <person name="Zhang Y."/>
            <person name="Lu D."/>
            <person name="Zuo D."/>
            <person name="Du Z."/>
        </authorList>
    </citation>
    <scope>NUCLEOTIDE SEQUENCE</scope>
    <source>
        <strain evidence="2">JR1</strain>
    </source>
</reference>
<dbReference type="AlphaFoldDB" id="A0A941F4M1"/>
<name>A0A941F4M1_9BACT</name>
<evidence type="ECO:0000313" key="2">
    <source>
        <dbReference type="EMBL" id="MBR8536691.1"/>
    </source>
</evidence>
<dbReference type="PROSITE" id="PS51257">
    <property type="entry name" value="PROKAR_LIPOPROTEIN"/>
    <property type="match status" value="1"/>
</dbReference>
<dbReference type="EMBL" id="JAGTAR010000021">
    <property type="protein sequence ID" value="MBR8536691.1"/>
    <property type="molecule type" value="Genomic_DNA"/>
</dbReference>